<dbReference type="Gene3D" id="3.40.50.20">
    <property type="match status" value="1"/>
</dbReference>
<dbReference type="PANTHER" id="PTHR43300">
    <property type="entry name" value="ACETYLTRANSFERASE"/>
    <property type="match status" value="1"/>
</dbReference>
<dbReference type="PANTHER" id="PTHR43300:SF7">
    <property type="entry name" value="UDP-N-ACETYLBACILLOSAMINE N-ACETYLTRANSFERASE"/>
    <property type="match status" value="1"/>
</dbReference>
<dbReference type="AlphaFoldDB" id="A0A1N6I970"/>
<dbReference type="EMBL" id="FSRQ01000003">
    <property type="protein sequence ID" value="SIO28550.1"/>
    <property type="molecule type" value="Genomic_DNA"/>
</dbReference>
<feature type="domain" description="PglD N-terminal" evidence="6">
    <location>
        <begin position="3"/>
        <end position="84"/>
    </location>
</feature>
<evidence type="ECO:0000256" key="3">
    <source>
        <dbReference type="ARBA" id="ARBA00022737"/>
    </source>
</evidence>
<dbReference type="OrthoDB" id="708224at2"/>
<evidence type="ECO:0000313" key="8">
    <source>
        <dbReference type="Proteomes" id="UP000184782"/>
    </source>
</evidence>
<dbReference type="Pfam" id="PF17836">
    <property type="entry name" value="PglD_N"/>
    <property type="match status" value="1"/>
</dbReference>
<keyword evidence="8" id="KW-1185">Reference proteome</keyword>
<dbReference type="CDD" id="cd03360">
    <property type="entry name" value="LbH_AT_putative"/>
    <property type="match status" value="1"/>
</dbReference>
<evidence type="ECO:0000259" key="6">
    <source>
        <dbReference type="Pfam" id="PF17836"/>
    </source>
</evidence>
<dbReference type="RefSeq" id="WP_074231405.1">
    <property type="nucleotide sequence ID" value="NZ_FSRQ01000003.1"/>
</dbReference>
<feature type="binding site" evidence="5">
    <location>
        <position position="73"/>
    </location>
    <ligand>
        <name>substrate</name>
    </ligand>
</feature>
<dbReference type="InterPro" id="IPR020019">
    <property type="entry name" value="AcTrfase_PglD-like"/>
</dbReference>
<dbReference type="InterPro" id="IPR050179">
    <property type="entry name" value="Trans_hexapeptide_repeat"/>
</dbReference>
<evidence type="ECO:0000313" key="7">
    <source>
        <dbReference type="EMBL" id="SIO28550.1"/>
    </source>
</evidence>
<dbReference type="PROSITE" id="PS00101">
    <property type="entry name" value="HEXAPEP_TRANSFERASES"/>
    <property type="match status" value="1"/>
</dbReference>
<comment type="similarity">
    <text evidence="1">Belongs to the transferase hexapeptide repeat family.</text>
</comment>
<evidence type="ECO:0000256" key="1">
    <source>
        <dbReference type="ARBA" id="ARBA00007274"/>
    </source>
</evidence>
<feature type="active site" description="Proton acceptor" evidence="4">
    <location>
        <position position="141"/>
    </location>
</feature>
<keyword evidence="7" id="KW-0012">Acyltransferase</keyword>
<dbReference type="STRING" id="59733.SAMN05421769_3165"/>
<evidence type="ECO:0000256" key="4">
    <source>
        <dbReference type="PIRSR" id="PIRSR620019-1"/>
    </source>
</evidence>
<keyword evidence="3" id="KW-0677">Repeat</keyword>
<protein>
    <submittedName>
        <fullName evidence="7">Sugar O-acyltransferase, sialic acid O-acetyltransferase NeuD family</fullName>
    </submittedName>
</protein>
<dbReference type="NCBIfam" id="TIGR03570">
    <property type="entry name" value="NeuD_NnaD"/>
    <property type="match status" value="1"/>
</dbReference>
<dbReference type="InterPro" id="IPR041561">
    <property type="entry name" value="PglD_N"/>
</dbReference>
<dbReference type="InterPro" id="IPR011004">
    <property type="entry name" value="Trimer_LpxA-like_sf"/>
</dbReference>
<evidence type="ECO:0000256" key="2">
    <source>
        <dbReference type="ARBA" id="ARBA00022679"/>
    </source>
</evidence>
<name>A0A1N6I970_9FLAO</name>
<proteinExistence type="inferred from homology"/>
<feature type="site" description="Increases basicity of active site His" evidence="4">
    <location>
        <position position="142"/>
    </location>
</feature>
<keyword evidence="2 7" id="KW-0808">Transferase</keyword>
<dbReference type="GO" id="GO:0016746">
    <property type="term" value="F:acyltransferase activity"/>
    <property type="evidence" value="ECO:0007669"/>
    <property type="project" value="UniProtKB-KW"/>
</dbReference>
<evidence type="ECO:0000256" key="5">
    <source>
        <dbReference type="PIRSR" id="PIRSR620019-2"/>
    </source>
</evidence>
<dbReference type="SUPFAM" id="SSF51161">
    <property type="entry name" value="Trimeric LpxA-like enzymes"/>
    <property type="match status" value="1"/>
</dbReference>
<gene>
    <name evidence="7" type="ORF">SAMN05421769_3165</name>
</gene>
<dbReference type="Proteomes" id="UP000184782">
    <property type="component" value="Unassembled WGS sequence"/>
</dbReference>
<accession>A0A1N6I970</accession>
<dbReference type="InterPro" id="IPR018357">
    <property type="entry name" value="Hexapep_transf_CS"/>
</dbReference>
<sequence>MKKIAIFGAGGFGREVKTIIDAINNNCPNTYEFIGFYDDGLEKGSLANGHPILGGINEINEFLDNLMLVISIGDPKIKKKIITQIKNEKISYPTIIHPKASISNDFVKIGNGCIICEGTIITCNIEIKDFVILNLMCTVGHDTIIEDYCAFMPSVNISGEVKIEQGVYVGTGAKIINLLEIGENTIVGAGAVVSKSLPANCTAVGIPAKPIKFHE</sequence>
<dbReference type="Gene3D" id="2.160.10.10">
    <property type="entry name" value="Hexapeptide repeat proteins"/>
    <property type="match status" value="1"/>
</dbReference>
<reference evidence="8" key="1">
    <citation type="submission" date="2016-12" db="EMBL/GenBank/DDBJ databases">
        <authorList>
            <person name="Varghese N."/>
            <person name="Submissions S."/>
        </authorList>
    </citation>
    <scope>NUCLEOTIDE SEQUENCE [LARGE SCALE GENOMIC DNA]</scope>
    <source>
        <strain evidence="8">DSM 16779</strain>
    </source>
</reference>
<organism evidence="7 8">
    <name type="scientific">Chryseobacterium scophthalmum</name>
    <dbReference type="NCBI Taxonomy" id="59733"/>
    <lineage>
        <taxon>Bacteria</taxon>
        <taxon>Pseudomonadati</taxon>
        <taxon>Bacteroidota</taxon>
        <taxon>Flavobacteriia</taxon>
        <taxon>Flavobacteriales</taxon>
        <taxon>Weeksellaceae</taxon>
        <taxon>Chryseobacterium group</taxon>
        <taxon>Chryseobacterium</taxon>
    </lineage>
</organism>